<dbReference type="Gene3D" id="1.10.3110.10">
    <property type="entry name" value="protoporphyrinogen ix oxidase, domain 3"/>
    <property type="match status" value="1"/>
</dbReference>
<protein>
    <submittedName>
        <fullName evidence="2">Oxidoreductase</fullName>
    </submittedName>
</protein>
<reference evidence="2 3" key="1">
    <citation type="journal article" date="2019" name="Emerg. Microbes Infect.">
        <title>Comprehensive subspecies identification of 175 nontuberculous mycobacteria species based on 7547 genomic profiles.</title>
        <authorList>
            <person name="Matsumoto Y."/>
            <person name="Kinjo T."/>
            <person name="Motooka D."/>
            <person name="Nabeya D."/>
            <person name="Jung N."/>
            <person name="Uechi K."/>
            <person name="Horii T."/>
            <person name="Iida T."/>
            <person name="Fujita J."/>
            <person name="Nakamura S."/>
        </authorList>
    </citation>
    <scope>NUCLEOTIDE SEQUENCE [LARGE SCALE GENOMIC DNA]</scope>
    <source>
        <strain evidence="2 3">JCM 16017</strain>
    </source>
</reference>
<dbReference type="InterPro" id="IPR036188">
    <property type="entry name" value="FAD/NAD-bd_sf"/>
</dbReference>
<evidence type="ECO:0000313" key="2">
    <source>
        <dbReference type="EMBL" id="GFG71986.1"/>
    </source>
</evidence>
<dbReference type="Pfam" id="PF01593">
    <property type="entry name" value="Amino_oxidase"/>
    <property type="match status" value="1"/>
</dbReference>
<gene>
    <name evidence="2" type="ORF">MSEN_37060</name>
</gene>
<sequence length="413" mass="44933">MLEKGLAVGGKMSSIHRDGFTINRAANILPSSYSTIRSLIGELKLSGQISDIPGILAIPRGGQLHRIRSTGVSMLTDALHTNLFTRRSKLKARNLLIDGLRMKKYLSYENLGAAAKFDSQTAAQYCDRRLTSELEEFLVNPLLRALYCAESHDVSVVDFFFAAVNFVGSGFMSYPSGIGFLVEAIARQLNVVTNAQAANVTERGDDVVVTYAVDGAESTLTADACVIATPATEVPQLFPQLDAVQREILCHRIEYGTAYAAHFAVSRKPDEDAMVIPVPTPVDRGLCVVVLPHNFSRGAAPDGKGIVSTYWLGTWCDDHSDHADADLVAKMLPSIDKVLPGISRDVEFSHIERWRPAVVRSYPGMYSYVDDFVSRVDPRSRVQLAGDYMSASSTNGCATSAEVAAQRVIRVVG</sequence>
<evidence type="ECO:0000259" key="1">
    <source>
        <dbReference type="Pfam" id="PF01593"/>
    </source>
</evidence>
<dbReference type="Gene3D" id="3.50.50.60">
    <property type="entry name" value="FAD/NAD(P)-binding domain"/>
    <property type="match status" value="1"/>
</dbReference>
<evidence type="ECO:0000313" key="3">
    <source>
        <dbReference type="Proteomes" id="UP000465263"/>
    </source>
</evidence>
<comment type="caution">
    <text evidence="2">The sequence shown here is derived from an EMBL/GenBank/DDBJ whole genome shotgun (WGS) entry which is preliminary data.</text>
</comment>
<name>A0A7I9XRL0_9MYCO</name>
<feature type="domain" description="Amine oxidase" evidence="1">
    <location>
        <begin position="7"/>
        <end position="409"/>
    </location>
</feature>
<dbReference type="GO" id="GO:0016491">
    <property type="term" value="F:oxidoreductase activity"/>
    <property type="evidence" value="ECO:0007669"/>
    <property type="project" value="InterPro"/>
</dbReference>
<dbReference type="Proteomes" id="UP000465263">
    <property type="component" value="Unassembled WGS sequence"/>
</dbReference>
<dbReference type="EMBL" id="BLKV01000002">
    <property type="protein sequence ID" value="GFG71986.1"/>
    <property type="molecule type" value="Genomic_DNA"/>
</dbReference>
<dbReference type="Gene3D" id="3.90.660.20">
    <property type="entry name" value="Protoporphyrinogen oxidase, mitochondrial, domain 2"/>
    <property type="match status" value="1"/>
</dbReference>
<keyword evidence="3" id="KW-1185">Reference proteome</keyword>
<dbReference type="InterPro" id="IPR002937">
    <property type="entry name" value="Amino_oxidase"/>
</dbReference>
<dbReference type="SUPFAM" id="SSF51905">
    <property type="entry name" value="FAD/NAD(P)-binding domain"/>
    <property type="match status" value="1"/>
</dbReference>
<accession>A0A7I9XRL0</accession>
<proteinExistence type="predicted"/>
<dbReference type="InterPro" id="IPR050464">
    <property type="entry name" value="Zeta_carotene_desat/Oxidored"/>
</dbReference>
<dbReference type="AlphaFoldDB" id="A0A7I9XRL0"/>
<dbReference type="PANTHER" id="PTHR42923">
    <property type="entry name" value="PROTOPORPHYRINOGEN OXIDASE"/>
    <property type="match status" value="1"/>
</dbReference>
<organism evidence="2 3">
    <name type="scientific">Mycolicibacter senuensis</name>
    <dbReference type="NCBI Taxonomy" id="386913"/>
    <lineage>
        <taxon>Bacteria</taxon>
        <taxon>Bacillati</taxon>
        <taxon>Actinomycetota</taxon>
        <taxon>Actinomycetes</taxon>
        <taxon>Mycobacteriales</taxon>
        <taxon>Mycobacteriaceae</taxon>
        <taxon>Mycolicibacter</taxon>
    </lineage>
</organism>